<evidence type="ECO:0000256" key="3">
    <source>
        <dbReference type="ARBA" id="ARBA00022691"/>
    </source>
</evidence>
<dbReference type="Gene3D" id="3.40.50.150">
    <property type="entry name" value="Vaccinia Virus protein VP39"/>
    <property type="match status" value="1"/>
</dbReference>
<evidence type="ECO:0000256" key="2">
    <source>
        <dbReference type="ARBA" id="ARBA00022679"/>
    </source>
</evidence>
<dbReference type="EMBL" id="JAOVZO020000001">
    <property type="protein sequence ID" value="MDC8011266.1"/>
    <property type="molecule type" value="Genomic_DNA"/>
</dbReference>
<accession>A0A9X3YHT0</accession>
<dbReference type="EC" id="2.1.1.297" evidence="5"/>
<comment type="function">
    <text evidence="5">Methylates the class 1 translation termination release factors RF1/PrfA and RF2/PrfB on the glutamine residue of the universally conserved GGQ motif.</text>
</comment>
<reference evidence="8" key="1">
    <citation type="submission" date="2023-02" db="EMBL/GenBank/DDBJ databases">
        <title>Tahibacter soli sp. nov. isolated from soil.</title>
        <authorList>
            <person name="Baek J.H."/>
            <person name="Lee J.K."/>
            <person name="Choi D.G."/>
            <person name="Jeon C.O."/>
        </authorList>
    </citation>
    <scope>NUCLEOTIDE SEQUENCE</scope>
    <source>
        <strain evidence="8">BL</strain>
    </source>
</reference>
<comment type="caution">
    <text evidence="8">The sequence shown here is derived from an EMBL/GenBank/DDBJ whole genome shotgun (WGS) entry which is preliminary data.</text>
</comment>
<name>A0A9X3YHT0_9GAMM</name>
<dbReference type="NCBIfam" id="TIGR00536">
    <property type="entry name" value="hemK_fam"/>
    <property type="match status" value="1"/>
</dbReference>
<keyword evidence="3 5" id="KW-0949">S-adenosyl-L-methionine</keyword>
<feature type="binding site" evidence="5">
    <location>
        <position position="168"/>
    </location>
    <ligand>
        <name>S-adenosyl-L-methionine</name>
        <dbReference type="ChEBI" id="CHEBI:59789"/>
    </ligand>
</feature>
<dbReference type="CDD" id="cd02440">
    <property type="entry name" value="AdoMet_MTases"/>
    <property type="match status" value="1"/>
</dbReference>
<sequence length="276" mass="29771">MSIRAALRDAAARLPGEGARLDAEVLLLHVLGRSRAWLFAHGDDALDPAHALALDALVSRRALGVPVAHLTGTREFWSMTLKVTPDTLIPRPETELLVELALARIAPDASCAVADLGTGTGAVALALARERPRARVVATDISAAALSVARENAKELKISNVDFALGDWCGALGDLRCDVIASNPPYIERTDAHLEQGDLRYEPIAALASGDDGLDAIRAIATQSPEHLRPGGWLLLEHGWMQGEAVRKILIERAFVDVQTWRDLEDRDRVTGGRRT</sequence>
<comment type="catalytic activity">
    <reaction evidence="4 5">
        <text>L-glutaminyl-[peptide chain release factor] + S-adenosyl-L-methionine = N(5)-methyl-L-glutaminyl-[peptide chain release factor] + S-adenosyl-L-homocysteine + H(+)</text>
        <dbReference type="Rhea" id="RHEA:42896"/>
        <dbReference type="Rhea" id="RHEA-COMP:10271"/>
        <dbReference type="Rhea" id="RHEA-COMP:10272"/>
        <dbReference type="ChEBI" id="CHEBI:15378"/>
        <dbReference type="ChEBI" id="CHEBI:30011"/>
        <dbReference type="ChEBI" id="CHEBI:57856"/>
        <dbReference type="ChEBI" id="CHEBI:59789"/>
        <dbReference type="ChEBI" id="CHEBI:61891"/>
        <dbReference type="EC" id="2.1.1.297"/>
    </reaction>
</comment>
<dbReference type="Gene3D" id="1.10.8.10">
    <property type="entry name" value="DNA helicase RuvA subunit, C-terminal domain"/>
    <property type="match status" value="1"/>
</dbReference>
<evidence type="ECO:0000256" key="4">
    <source>
        <dbReference type="ARBA" id="ARBA00048391"/>
    </source>
</evidence>
<evidence type="ECO:0000313" key="9">
    <source>
        <dbReference type="Proteomes" id="UP001139971"/>
    </source>
</evidence>
<protein>
    <recommendedName>
        <fullName evidence="5">Release factor glutamine methyltransferase</fullName>
        <shortName evidence="5">RF MTase</shortName>
        <ecNumber evidence="5">2.1.1.297</ecNumber>
    </recommendedName>
    <alternativeName>
        <fullName evidence="5">N5-glutamine methyltransferase PrmC</fullName>
    </alternativeName>
    <alternativeName>
        <fullName evidence="5">Protein-(glutamine-N5) MTase PrmC</fullName>
    </alternativeName>
    <alternativeName>
        <fullName evidence="5">Protein-glutamine N-methyltransferase PrmC</fullName>
    </alternativeName>
</protein>
<keyword evidence="2 5" id="KW-0808">Transferase</keyword>
<keyword evidence="1 5" id="KW-0489">Methyltransferase</keyword>
<dbReference type="SUPFAM" id="SSF53335">
    <property type="entry name" value="S-adenosyl-L-methionine-dependent methyltransferases"/>
    <property type="match status" value="1"/>
</dbReference>
<feature type="binding site" evidence="5">
    <location>
        <begin position="117"/>
        <end position="121"/>
    </location>
    <ligand>
        <name>S-adenosyl-L-methionine</name>
        <dbReference type="ChEBI" id="CHEBI:59789"/>
    </ligand>
</feature>
<dbReference type="InterPro" id="IPR050320">
    <property type="entry name" value="N5-glutamine_MTase"/>
</dbReference>
<dbReference type="PROSITE" id="PS00092">
    <property type="entry name" value="N6_MTASE"/>
    <property type="match status" value="1"/>
</dbReference>
<feature type="domain" description="Release factor glutamine methyltransferase N-terminal" evidence="7">
    <location>
        <begin position="6"/>
        <end position="72"/>
    </location>
</feature>
<keyword evidence="9" id="KW-1185">Reference proteome</keyword>
<dbReference type="RefSeq" id="WP_263543713.1">
    <property type="nucleotide sequence ID" value="NZ_JAOVZO020000001.1"/>
</dbReference>
<evidence type="ECO:0000256" key="1">
    <source>
        <dbReference type="ARBA" id="ARBA00022603"/>
    </source>
</evidence>
<feature type="domain" description="Methyltransferase small" evidence="6">
    <location>
        <begin position="103"/>
        <end position="192"/>
    </location>
</feature>
<dbReference type="PANTHER" id="PTHR18895">
    <property type="entry name" value="HEMK METHYLTRANSFERASE"/>
    <property type="match status" value="1"/>
</dbReference>
<dbReference type="HAMAP" id="MF_02126">
    <property type="entry name" value="RF_methyltr_PrmC"/>
    <property type="match status" value="1"/>
</dbReference>
<dbReference type="InterPro" id="IPR019874">
    <property type="entry name" value="RF_methyltr_PrmC"/>
</dbReference>
<gene>
    <name evidence="5 8" type="primary">prmC</name>
    <name evidence="8" type="ORF">OD750_001755</name>
</gene>
<dbReference type="InterPro" id="IPR004556">
    <property type="entry name" value="HemK-like"/>
</dbReference>
<proteinExistence type="inferred from homology"/>
<dbReference type="Proteomes" id="UP001139971">
    <property type="component" value="Unassembled WGS sequence"/>
</dbReference>
<dbReference type="InterPro" id="IPR002052">
    <property type="entry name" value="DNA_methylase_N6_adenine_CS"/>
</dbReference>
<evidence type="ECO:0000259" key="6">
    <source>
        <dbReference type="Pfam" id="PF05175"/>
    </source>
</evidence>
<evidence type="ECO:0000313" key="8">
    <source>
        <dbReference type="EMBL" id="MDC8011266.1"/>
    </source>
</evidence>
<dbReference type="GO" id="GO:0032259">
    <property type="term" value="P:methylation"/>
    <property type="evidence" value="ECO:0007669"/>
    <property type="project" value="UniProtKB-KW"/>
</dbReference>
<organism evidence="8 9">
    <name type="scientific">Tahibacter soli</name>
    <dbReference type="NCBI Taxonomy" id="2983605"/>
    <lineage>
        <taxon>Bacteria</taxon>
        <taxon>Pseudomonadati</taxon>
        <taxon>Pseudomonadota</taxon>
        <taxon>Gammaproteobacteria</taxon>
        <taxon>Lysobacterales</taxon>
        <taxon>Rhodanobacteraceae</taxon>
        <taxon>Tahibacter</taxon>
    </lineage>
</organism>
<dbReference type="AlphaFoldDB" id="A0A9X3YHT0"/>
<evidence type="ECO:0000256" key="5">
    <source>
        <dbReference type="HAMAP-Rule" id="MF_02126"/>
    </source>
</evidence>
<feature type="binding site" evidence="5">
    <location>
        <begin position="183"/>
        <end position="186"/>
    </location>
    <ligand>
        <name>substrate</name>
    </ligand>
</feature>
<feature type="binding site" evidence="5">
    <location>
        <position position="140"/>
    </location>
    <ligand>
        <name>S-adenosyl-L-methionine</name>
        <dbReference type="ChEBI" id="CHEBI:59789"/>
    </ligand>
</feature>
<dbReference type="GO" id="GO:0102559">
    <property type="term" value="F:peptide chain release factor N(5)-glutamine methyltransferase activity"/>
    <property type="evidence" value="ECO:0007669"/>
    <property type="project" value="UniProtKB-EC"/>
</dbReference>
<dbReference type="FunFam" id="3.40.50.150:FF:000053">
    <property type="entry name" value="Release factor glutamine methyltransferase"/>
    <property type="match status" value="1"/>
</dbReference>
<evidence type="ECO:0000259" key="7">
    <source>
        <dbReference type="Pfam" id="PF17827"/>
    </source>
</evidence>
<feature type="binding site" evidence="5">
    <location>
        <position position="183"/>
    </location>
    <ligand>
        <name>S-adenosyl-L-methionine</name>
        <dbReference type="ChEBI" id="CHEBI:59789"/>
    </ligand>
</feature>
<dbReference type="InterPro" id="IPR007848">
    <property type="entry name" value="Small_mtfrase_dom"/>
</dbReference>
<dbReference type="InterPro" id="IPR040758">
    <property type="entry name" value="PrmC_N"/>
</dbReference>
<dbReference type="GO" id="GO:0003676">
    <property type="term" value="F:nucleic acid binding"/>
    <property type="evidence" value="ECO:0007669"/>
    <property type="project" value="InterPro"/>
</dbReference>
<dbReference type="PANTHER" id="PTHR18895:SF74">
    <property type="entry name" value="MTRF1L RELEASE FACTOR GLUTAMINE METHYLTRANSFERASE"/>
    <property type="match status" value="1"/>
</dbReference>
<dbReference type="Pfam" id="PF05175">
    <property type="entry name" value="MTS"/>
    <property type="match status" value="1"/>
</dbReference>
<dbReference type="NCBIfam" id="TIGR03534">
    <property type="entry name" value="RF_mod_PrmC"/>
    <property type="match status" value="1"/>
</dbReference>
<dbReference type="Pfam" id="PF17827">
    <property type="entry name" value="PrmC_N"/>
    <property type="match status" value="1"/>
</dbReference>
<dbReference type="InterPro" id="IPR029063">
    <property type="entry name" value="SAM-dependent_MTases_sf"/>
</dbReference>
<comment type="similarity">
    <text evidence="5">Belongs to the protein N5-glutamine methyltransferase family. PrmC subfamily.</text>
</comment>